<evidence type="ECO:0000313" key="2">
    <source>
        <dbReference type="EMBL" id="TDD99968.1"/>
    </source>
</evidence>
<feature type="compositionally biased region" description="Acidic residues" evidence="1">
    <location>
        <begin position="297"/>
        <end position="311"/>
    </location>
</feature>
<organism evidence="2 3">
    <name type="scientific">Jiangella asiatica</name>
    <dbReference type="NCBI Taxonomy" id="2530372"/>
    <lineage>
        <taxon>Bacteria</taxon>
        <taxon>Bacillati</taxon>
        <taxon>Actinomycetota</taxon>
        <taxon>Actinomycetes</taxon>
        <taxon>Jiangellales</taxon>
        <taxon>Jiangellaceae</taxon>
        <taxon>Jiangella</taxon>
    </lineage>
</organism>
<dbReference type="Proteomes" id="UP000294739">
    <property type="component" value="Unassembled WGS sequence"/>
</dbReference>
<comment type="caution">
    <text evidence="2">The sequence shown here is derived from an EMBL/GenBank/DDBJ whole genome shotgun (WGS) entry which is preliminary data.</text>
</comment>
<dbReference type="EMBL" id="SMKZ01000057">
    <property type="protein sequence ID" value="TDD99968.1"/>
    <property type="molecule type" value="Genomic_DNA"/>
</dbReference>
<reference evidence="2 3" key="1">
    <citation type="submission" date="2019-03" db="EMBL/GenBank/DDBJ databases">
        <title>Draft genome sequences of novel Actinobacteria.</title>
        <authorList>
            <person name="Sahin N."/>
            <person name="Ay H."/>
            <person name="Saygin H."/>
        </authorList>
    </citation>
    <scope>NUCLEOTIDE SEQUENCE [LARGE SCALE GENOMIC DNA]</scope>
    <source>
        <strain evidence="2 3">5K138</strain>
    </source>
</reference>
<dbReference type="OrthoDB" id="5174799at2"/>
<name>A0A4R5CIA6_9ACTN</name>
<dbReference type="InParanoid" id="A0A4R5CIA6"/>
<feature type="region of interest" description="Disordered" evidence="1">
    <location>
        <begin position="65"/>
        <end position="90"/>
    </location>
</feature>
<accession>A0A4R5CIA6</accession>
<protein>
    <submittedName>
        <fullName evidence="2">Uncharacterized protein</fullName>
    </submittedName>
</protein>
<proteinExistence type="predicted"/>
<dbReference type="AlphaFoldDB" id="A0A4R5CIA6"/>
<gene>
    <name evidence="2" type="ORF">E1269_26860</name>
</gene>
<evidence type="ECO:0000256" key="1">
    <source>
        <dbReference type="SAM" id="MobiDB-lite"/>
    </source>
</evidence>
<feature type="compositionally biased region" description="Polar residues" evidence="1">
    <location>
        <begin position="76"/>
        <end position="86"/>
    </location>
</feature>
<dbReference type="RefSeq" id="WP_131900392.1">
    <property type="nucleotide sequence ID" value="NZ_SMKZ01000057.1"/>
</dbReference>
<evidence type="ECO:0000313" key="3">
    <source>
        <dbReference type="Proteomes" id="UP000294739"/>
    </source>
</evidence>
<keyword evidence="3" id="KW-1185">Reference proteome</keyword>
<feature type="region of interest" description="Disordered" evidence="1">
    <location>
        <begin position="264"/>
        <end position="313"/>
    </location>
</feature>
<feature type="compositionally biased region" description="Low complexity" evidence="1">
    <location>
        <begin position="16"/>
        <end position="34"/>
    </location>
</feature>
<feature type="region of interest" description="Disordered" evidence="1">
    <location>
        <begin position="16"/>
        <end position="37"/>
    </location>
</feature>
<sequence>MTDDFDETLERRLASLGGDLPAAPLPGPAAARGRAASRTRHQVTGGIVAGIAVVGAAVLVIDPGDLRTTSDRTPPISASTPGTTETPLTRPDDLAAALLTAEDLAADDARTAWATAEADADVACDPSAVVDTMSSVTDRAEVAFQAEGVGEIRQDLARLGPDASIQPLFDEMVGCLPDRASGEVPQVVDTLQILEVGDDGWMIRYYADPGDPQADAVTVAATQVSDVLSITTRIEPTENTIGDVDIDTPVRATERVCDVLFGTDCVGDPATAEAGTDSAPTGDPTEAAADPTGDPGGEPDEPTGDPEEPTETETPADLLDLADDPFLTDADLATVGQYTGFTRNPDYEEPAGLGERCIDDLTATDADAALDMNYFQELGEGRMLEYVLRMPDVDSAFRVLAAHTSRPEVCGEVGEQREETVEQPVAVEVDGSDEALSWSVLNSPTPDNPGSEPSFTGNGMARVGNIVVVVSFQAFGDPSDGDWAGLAAQLLGTALERAVR</sequence>